<dbReference type="Proteomes" id="UP000816034">
    <property type="component" value="Unassembled WGS sequence"/>
</dbReference>
<dbReference type="GeneID" id="68098953"/>
<organism evidence="1 2">
    <name type="scientific">Naegleria lovaniensis</name>
    <name type="common">Amoeba</name>
    <dbReference type="NCBI Taxonomy" id="51637"/>
    <lineage>
        <taxon>Eukaryota</taxon>
        <taxon>Discoba</taxon>
        <taxon>Heterolobosea</taxon>
        <taxon>Tetramitia</taxon>
        <taxon>Eutetramitia</taxon>
        <taxon>Vahlkampfiidae</taxon>
        <taxon>Naegleria</taxon>
    </lineage>
</organism>
<proteinExistence type="predicted"/>
<evidence type="ECO:0000313" key="1">
    <source>
        <dbReference type="EMBL" id="KAG2381510.1"/>
    </source>
</evidence>
<reference evidence="1 2" key="1">
    <citation type="journal article" date="2018" name="BMC Genomics">
        <title>The genome of Naegleria lovaniensis, the basis for a comparative approach to unravel pathogenicity factors of the human pathogenic amoeba N. fowleri.</title>
        <authorList>
            <person name="Liechti N."/>
            <person name="Schurch N."/>
            <person name="Bruggmann R."/>
            <person name="Wittwer M."/>
        </authorList>
    </citation>
    <scope>NUCLEOTIDE SEQUENCE [LARGE SCALE GENOMIC DNA]</scope>
    <source>
        <strain evidence="1 2">ATCC 30569</strain>
    </source>
</reference>
<dbReference type="RefSeq" id="XP_044547190.1">
    <property type="nucleotide sequence ID" value="XM_044696365.1"/>
</dbReference>
<sequence length="295" mass="34783">MSESTETTPPTIEEILRVRDRLEQLISLTDNKTRRFAWPSDDEMYSESEKKFYLYLGMKINFSDLFFTMCLQKEAIGTPPCLKKYENLSLLEHQFSAKERKELFSDLLSCAYMSESPTKQPVYQFYDKVALDRYLLIREYENQFIYQPGSLKTMPSLYHAFTTQIPDPRDKLEGDNMDQLTEEDISKLKILFQKFNYEKQFNHILQDYQNISKFPPLFLAFANTACIPYCRKHVMNCLRNVLEIRNVFKAKEMDDSAVLDQVTLEEAYHCLYEPCCAKVSNLIDHVKNMETKSKI</sequence>
<dbReference type="EMBL" id="PYSW02000027">
    <property type="protein sequence ID" value="KAG2381510.1"/>
    <property type="molecule type" value="Genomic_DNA"/>
</dbReference>
<keyword evidence="2" id="KW-1185">Reference proteome</keyword>
<comment type="caution">
    <text evidence="1">The sequence shown here is derived from an EMBL/GenBank/DDBJ whole genome shotgun (WGS) entry which is preliminary data.</text>
</comment>
<name>A0AA88GP63_NAELO</name>
<dbReference type="AlphaFoldDB" id="A0AA88GP63"/>
<evidence type="ECO:0000313" key="2">
    <source>
        <dbReference type="Proteomes" id="UP000816034"/>
    </source>
</evidence>
<accession>A0AA88GP63</accession>
<gene>
    <name evidence="1" type="ORF">C9374_006499</name>
</gene>
<protein>
    <submittedName>
        <fullName evidence="1">Uncharacterized protein</fullName>
    </submittedName>
</protein>